<dbReference type="PANTHER" id="PTHR35526:SF3">
    <property type="entry name" value="ANTI-SIGMA-F FACTOR RSBW"/>
    <property type="match status" value="1"/>
</dbReference>
<dbReference type="InterPro" id="IPR003594">
    <property type="entry name" value="HATPase_dom"/>
</dbReference>
<reference evidence="3 4" key="1">
    <citation type="submission" date="2021-01" db="EMBL/GenBank/DDBJ databases">
        <title>WGS of actinomycetes isolated from Thailand.</title>
        <authorList>
            <person name="Thawai C."/>
        </authorList>
    </citation>
    <scope>NUCLEOTIDE SEQUENCE [LARGE SCALE GENOMIC DNA]</scope>
    <source>
        <strain evidence="3 4">CA1R205</strain>
    </source>
</reference>
<comment type="caution">
    <text evidence="3">The sequence shown here is derived from an EMBL/GenBank/DDBJ whole genome shotgun (WGS) entry which is preliminary data.</text>
</comment>
<accession>A0ABS1NA47</accession>
<dbReference type="GO" id="GO:0005524">
    <property type="term" value="F:ATP binding"/>
    <property type="evidence" value="ECO:0007669"/>
    <property type="project" value="UniProtKB-KW"/>
</dbReference>
<dbReference type="InterPro" id="IPR050267">
    <property type="entry name" value="Anti-sigma-factor_SerPK"/>
</dbReference>
<keyword evidence="4" id="KW-1185">Reference proteome</keyword>
<keyword evidence="1" id="KW-0808">Transferase</keyword>
<evidence type="ECO:0000259" key="2">
    <source>
        <dbReference type="Pfam" id="PF13581"/>
    </source>
</evidence>
<gene>
    <name evidence="3" type="ORF">JK363_08500</name>
</gene>
<evidence type="ECO:0000256" key="1">
    <source>
        <dbReference type="ARBA" id="ARBA00022527"/>
    </source>
</evidence>
<sequence>MLTLRSDEASLADARDLVGAFLAEHCPAVDASAVKTVISELITNAIRHTSGSWSLTATLADGVFVVGVHDSSSSPPVPRPGVPDGSGGWGMHIISRLARRMEVTLTAQGKTVTVQWPVTGDRI</sequence>
<evidence type="ECO:0000313" key="4">
    <source>
        <dbReference type="Proteomes" id="UP000634229"/>
    </source>
</evidence>
<dbReference type="Proteomes" id="UP000634229">
    <property type="component" value="Unassembled WGS sequence"/>
</dbReference>
<dbReference type="RefSeq" id="WP_201873370.1">
    <property type="nucleotide sequence ID" value="NZ_JAERRF010000004.1"/>
</dbReference>
<protein>
    <submittedName>
        <fullName evidence="3">ATP-binding protein</fullName>
    </submittedName>
</protein>
<keyword evidence="1" id="KW-0418">Kinase</keyword>
<dbReference type="PANTHER" id="PTHR35526">
    <property type="entry name" value="ANTI-SIGMA-F FACTOR RSBW-RELATED"/>
    <property type="match status" value="1"/>
</dbReference>
<proteinExistence type="predicted"/>
<dbReference type="CDD" id="cd16936">
    <property type="entry name" value="HATPase_RsbW-like"/>
    <property type="match status" value="1"/>
</dbReference>
<keyword evidence="1" id="KW-0723">Serine/threonine-protein kinase</keyword>
<keyword evidence="3" id="KW-0547">Nucleotide-binding</keyword>
<keyword evidence="3" id="KW-0067">ATP-binding</keyword>
<dbReference type="SUPFAM" id="SSF55874">
    <property type="entry name" value="ATPase domain of HSP90 chaperone/DNA topoisomerase II/histidine kinase"/>
    <property type="match status" value="1"/>
</dbReference>
<feature type="domain" description="Histidine kinase/HSP90-like ATPase" evidence="2">
    <location>
        <begin position="5"/>
        <end position="116"/>
    </location>
</feature>
<dbReference type="InterPro" id="IPR036890">
    <property type="entry name" value="HATPase_C_sf"/>
</dbReference>
<dbReference type="Gene3D" id="3.30.565.10">
    <property type="entry name" value="Histidine kinase-like ATPase, C-terminal domain"/>
    <property type="match status" value="1"/>
</dbReference>
<evidence type="ECO:0000313" key="3">
    <source>
        <dbReference type="EMBL" id="MBL1096701.1"/>
    </source>
</evidence>
<organism evidence="3 4">
    <name type="scientific">Streptomyces coffeae</name>
    <dbReference type="NCBI Taxonomy" id="621382"/>
    <lineage>
        <taxon>Bacteria</taxon>
        <taxon>Bacillati</taxon>
        <taxon>Actinomycetota</taxon>
        <taxon>Actinomycetes</taxon>
        <taxon>Kitasatosporales</taxon>
        <taxon>Streptomycetaceae</taxon>
        <taxon>Streptomyces</taxon>
    </lineage>
</organism>
<dbReference type="EMBL" id="JAERRF010000004">
    <property type="protein sequence ID" value="MBL1096701.1"/>
    <property type="molecule type" value="Genomic_DNA"/>
</dbReference>
<name>A0ABS1NA47_9ACTN</name>
<dbReference type="Pfam" id="PF13581">
    <property type="entry name" value="HATPase_c_2"/>
    <property type="match status" value="1"/>
</dbReference>